<dbReference type="Proteomes" id="UP001150924">
    <property type="component" value="Unassembled WGS sequence"/>
</dbReference>
<dbReference type="AlphaFoldDB" id="A0A9X3F8M1"/>
<proteinExistence type="predicted"/>
<sequence length="521" mass="55580">MNIPVPESPIAGMDLCDHLAVVKGTAARGGAGAVPTVWPDTIAVLRFAHFAEDGLGGAADFQRRLTAPAALSPWSGSTELKYAFRLKTVTLWKLTGADPNNAAHWTLVPGPFDAAWWLPSWRAAIIEGGDTTGPSTEEGRELGLFSWDPRAWSRWLGEGSQEVPGNPGNTIEHVCDEVAPADPSCAYGRAREYAYGVLGQFRAEPPAGAAFPSRFKVFARFLDGLDAGMLAALGADAGWTWIPGAVAPLHGAIDLHGTVLAEGWRFPSWRAVGKIVGTAPIVLPLSKPLLGGELVLEVCTDKDAAVVTTGICDAMPSGDGMIDGFTGKSKTKYSGSSLQPFLVGDQWALRLLKNVLEGQYPGTIDAVAVDVDPNGSTATLTAYDANNGVLGTATTVGAGRQWLRIEAPGIVKMRLTGEKQPVVYEVLGRKRPILDLVTFKPSDWPQVIAVDIHDKQTALEPEILKGEGECPKLRYKLPESDGWTRVEVAPWNRGDVALVALCGVTSRRGRPSRPRSTTAPR</sequence>
<evidence type="ECO:0000313" key="2">
    <source>
        <dbReference type="Proteomes" id="UP001150924"/>
    </source>
</evidence>
<evidence type="ECO:0000313" key="1">
    <source>
        <dbReference type="EMBL" id="MCY1013788.1"/>
    </source>
</evidence>
<name>A0A9X3F8M1_9BACT</name>
<organism evidence="1 2">
    <name type="scientific">Nannocystis pusilla</name>
    <dbReference type="NCBI Taxonomy" id="889268"/>
    <lineage>
        <taxon>Bacteria</taxon>
        <taxon>Pseudomonadati</taxon>
        <taxon>Myxococcota</taxon>
        <taxon>Polyangia</taxon>
        <taxon>Nannocystales</taxon>
        <taxon>Nannocystaceae</taxon>
        <taxon>Nannocystis</taxon>
    </lineage>
</organism>
<keyword evidence="2" id="KW-1185">Reference proteome</keyword>
<protein>
    <submittedName>
        <fullName evidence="1">Uncharacterized protein</fullName>
    </submittedName>
</protein>
<accession>A0A9X3F8M1</accession>
<reference evidence="1" key="1">
    <citation type="submission" date="2022-11" db="EMBL/GenBank/DDBJ databases">
        <title>Minimal conservation of predation-associated metabolite biosynthetic gene clusters underscores biosynthetic potential of Myxococcota including descriptions for ten novel species: Archangium lansinium sp. nov., Myxococcus landrumus sp. nov., Nannocystis bai.</title>
        <authorList>
            <person name="Ahearne A."/>
            <person name="Stevens C."/>
            <person name="Phillips K."/>
        </authorList>
    </citation>
    <scope>NUCLEOTIDE SEQUENCE</scope>
    <source>
        <strain evidence="1">Na p29</strain>
    </source>
</reference>
<gene>
    <name evidence="1" type="ORF">OV079_51345</name>
</gene>
<dbReference type="EMBL" id="JAPNKE010000002">
    <property type="protein sequence ID" value="MCY1013788.1"/>
    <property type="molecule type" value="Genomic_DNA"/>
</dbReference>
<comment type="caution">
    <text evidence="1">The sequence shown here is derived from an EMBL/GenBank/DDBJ whole genome shotgun (WGS) entry which is preliminary data.</text>
</comment>
<dbReference type="RefSeq" id="WP_267777921.1">
    <property type="nucleotide sequence ID" value="NZ_JAPNKE010000002.1"/>
</dbReference>